<dbReference type="InterPro" id="IPR059120">
    <property type="entry name" value="Cullin-like_AB"/>
</dbReference>
<dbReference type="Gene3D" id="3.30.230.130">
    <property type="entry name" value="Cullin, Chain C, Domain 2"/>
    <property type="match status" value="1"/>
</dbReference>
<evidence type="ECO:0000256" key="7">
    <source>
        <dbReference type="SAM" id="MobiDB-lite"/>
    </source>
</evidence>
<dbReference type="GO" id="GO:0005680">
    <property type="term" value="C:anaphase-promoting complex"/>
    <property type="evidence" value="ECO:0007669"/>
    <property type="project" value="TreeGrafter"/>
</dbReference>
<dbReference type="InterPro" id="IPR014786">
    <property type="entry name" value="ANAPC2_C"/>
</dbReference>
<keyword evidence="2" id="KW-0132">Cell division</keyword>
<organism evidence="9 10">
    <name type="scientific">Trichomonascus ciferrii</name>
    <dbReference type="NCBI Taxonomy" id="44093"/>
    <lineage>
        <taxon>Eukaryota</taxon>
        <taxon>Fungi</taxon>
        <taxon>Dikarya</taxon>
        <taxon>Ascomycota</taxon>
        <taxon>Saccharomycotina</taxon>
        <taxon>Dipodascomycetes</taxon>
        <taxon>Dipodascales</taxon>
        <taxon>Trichomonascaceae</taxon>
        <taxon>Trichomonascus</taxon>
        <taxon>Trichomonascus ciferrii complex</taxon>
    </lineage>
</organism>
<dbReference type="SUPFAM" id="SSF75632">
    <property type="entry name" value="Cullin homology domain"/>
    <property type="match status" value="1"/>
</dbReference>
<dbReference type="SMART" id="SM00182">
    <property type="entry name" value="CULLIN"/>
    <property type="match status" value="1"/>
</dbReference>
<dbReference type="GO" id="GO:0031625">
    <property type="term" value="F:ubiquitin protein ligase binding"/>
    <property type="evidence" value="ECO:0007669"/>
    <property type="project" value="InterPro"/>
</dbReference>
<dbReference type="Gene3D" id="1.20.1310.10">
    <property type="entry name" value="Cullin Repeats"/>
    <property type="match status" value="1"/>
</dbReference>
<keyword evidence="4" id="KW-0833">Ubl conjugation pathway</keyword>
<dbReference type="GO" id="GO:0070979">
    <property type="term" value="P:protein K11-linked ubiquitination"/>
    <property type="evidence" value="ECO:0007669"/>
    <property type="project" value="TreeGrafter"/>
</dbReference>
<evidence type="ECO:0000313" key="9">
    <source>
        <dbReference type="EMBL" id="KAA8908808.1"/>
    </source>
</evidence>
<dbReference type="InterPro" id="IPR057975">
    <property type="entry name" value="TPR_ANAPC2"/>
</dbReference>
<dbReference type="Gene3D" id="1.10.10.10">
    <property type="entry name" value="Winged helix-like DNA-binding domain superfamily/Winged helix DNA-binding domain"/>
    <property type="match status" value="1"/>
</dbReference>
<evidence type="ECO:0000313" key="10">
    <source>
        <dbReference type="Proteomes" id="UP000761534"/>
    </source>
</evidence>
<dbReference type="SUPFAM" id="SSF46785">
    <property type="entry name" value="Winged helix' DNA-binding domain"/>
    <property type="match status" value="1"/>
</dbReference>
<reference evidence="9" key="1">
    <citation type="journal article" date="2019" name="G3 (Bethesda)">
        <title>Genome Assemblies of Two Rare Opportunistic Yeast Pathogens: Diutina rugosa (syn. Candida rugosa) and Trichomonascus ciferrii (syn. Candida ciferrii).</title>
        <authorList>
            <person name="Mixao V."/>
            <person name="Saus E."/>
            <person name="Hansen A.P."/>
            <person name="Lass-Florl C."/>
            <person name="Gabaldon T."/>
        </authorList>
    </citation>
    <scope>NUCLEOTIDE SEQUENCE</scope>
    <source>
        <strain evidence="9">CBS 4856</strain>
    </source>
</reference>
<dbReference type="InterPro" id="IPR044554">
    <property type="entry name" value="ANAPC2"/>
</dbReference>
<keyword evidence="3" id="KW-0498">Mitosis</keyword>
<dbReference type="OrthoDB" id="5581181at2759"/>
<dbReference type="SMART" id="SM01013">
    <property type="entry name" value="APC2"/>
    <property type="match status" value="1"/>
</dbReference>
<keyword evidence="5" id="KW-0131">Cell cycle</keyword>
<dbReference type="PANTHER" id="PTHR45957">
    <property type="entry name" value="ANAPHASE-PROMOTING COMPLEX SUBUNIT 2"/>
    <property type="match status" value="1"/>
</dbReference>
<dbReference type="AlphaFoldDB" id="A0A642V025"/>
<dbReference type="PROSITE" id="PS50069">
    <property type="entry name" value="CULLIN_2"/>
    <property type="match status" value="1"/>
</dbReference>
<evidence type="ECO:0000259" key="8">
    <source>
        <dbReference type="PROSITE" id="PS50069"/>
    </source>
</evidence>
<dbReference type="Pfam" id="PF25773">
    <property type="entry name" value="TPR_ANAPC2"/>
    <property type="match status" value="1"/>
</dbReference>
<evidence type="ECO:0000256" key="2">
    <source>
        <dbReference type="ARBA" id="ARBA00022618"/>
    </source>
</evidence>
<evidence type="ECO:0000256" key="3">
    <source>
        <dbReference type="ARBA" id="ARBA00022776"/>
    </source>
</evidence>
<dbReference type="InterPro" id="IPR036390">
    <property type="entry name" value="WH_DNA-bd_sf"/>
</dbReference>
<dbReference type="Pfam" id="PF26557">
    <property type="entry name" value="Cullin_AB"/>
    <property type="match status" value="1"/>
</dbReference>
<dbReference type="GO" id="GO:0051301">
    <property type="term" value="P:cell division"/>
    <property type="evidence" value="ECO:0007669"/>
    <property type="project" value="UniProtKB-KW"/>
</dbReference>
<evidence type="ECO:0000256" key="5">
    <source>
        <dbReference type="ARBA" id="ARBA00023306"/>
    </source>
</evidence>
<dbReference type="Proteomes" id="UP000761534">
    <property type="component" value="Unassembled WGS sequence"/>
</dbReference>
<protein>
    <recommendedName>
        <fullName evidence="1">Anaphase-promoting complex subunit 2</fullName>
    </recommendedName>
</protein>
<name>A0A642V025_9ASCO</name>
<comment type="similarity">
    <text evidence="6">Belongs to the cullin family.</text>
</comment>
<dbReference type="EMBL" id="SWFS01000357">
    <property type="protein sequence ID" value="KAA8908808.1"/>
    <property type="molecule type" value="Genomic_DNA"/>
</dbReference>
<dbReference type="VEuPathDB" id="FungiDB:TRICI_004736"/>
<accession>A0A642V025</accession>
<evidence type="ECO:0000256" key="1">
    <source>
        <dbReference type="ARBA" id="ARBA00016068"/>
    </source>
</evidence>
<feature type="compositionally biased region" description="Acidic residues" evidence="7">
    <location>
        <begin position="554"/>
        <end position="564"/>
    </location>
</feature>
<proteinExistence type="inferred from homology"/>
<comment type="caution">
    <text evidence="9">The sequence shown here is derived from an EMBL/GenBank/DDBJ whole genome shotgun (WGS) entry which is preliminary data.</text>
</comment>
<evidence type="ECO:0000256" key="4">
    <source>
        <dbReference type="ARBA" id="ARBA00022786"/>
    </source>
</evidence>
<dbReference type="Pfam" id="PF08672">
    <property type="entry name" value="ANAPC2"/>
    <property type="match status" value="1"/>
</dbReference>
<evidence type="ECO:0000256" key="6">
    <source>
        <dbReference type="PROSITE-ProRule" id="PRU00330"/>
    </source>
</evidence>
<dbReference type="PANTHER" id="PTHR45957:SF1">
    <property type="entry name" value="ANAPHASE-PROMOTING COMPLEX SUBUNIT 2"/>
    <property type="match status" value="1"/>
</dbReference>
<dbReference type="GO" id="GO:0006511">
    <property type="term" value="P:ubiquitin-dependent protein catabolic process"/>
    <property type="evidence" value="ECO:0007669"/>
    <property type="project" value="InterPro"/>
</dbReference>
<dbReference type="InterPro" id="IPR016158">
    <property type="entry name" value="Cullin_homology"/>
</dbReference>
<dbReference type="GO" id="GO:0007091">
    <property type="term" value="P:metaphase/anaphase transition of mitotic cell cycle"/>
    <property type="evidence" value="ECO:0007669"/>
    <property type="project" value="TreeGrafter"/>
</dbReference>
<dbReference type="InterPro" id="IPR036388">
    <property type="entry name" value="WH-like_DNA-bd_sf"/>
</dbReference>
<sequence length="651" mass="74415">MKHAYPMIDLPDGKSNGYGEDGSEQVFQIAAVLKDAWKHYNYPIQLLPFTARSMEIFERSFNALVRTALPYNQLQKRMRKFFEQNPVHNMDQSSIGLEIYQLLVGVGLKEDLETIVAEVIAAEIRNYARESYSGVWHVSVLGPFKVWLTQSLIPALELLLGRSEGQEMENRLLELGGDAIVSLRIQELFDIVVDYPNSAAALQDLRTSLKKSSQRATAVSVFQQSCSRRLLQGGANTVDILAGYIATIKSFAILEPRGVLLEKVSRPIRRYLREREDTIAAIVSGLLGDESSQLAYLSEELVKGKQEGDDIDDLSDPSWQPDPLDAPPDFMKGKTSDIVGCLISLYENKDIFVKEFVSIFADRLLQEKEAVDDIMMKLEFLKLRFGEQELQKLDVMVKDINESKRIDKALHTTKIQGRSITKKVHAKVLSRLYWPPFAESSLILPDVIENQLQMYSEGYSKIKQGRRLKWLRNIGTVKIELQLEDRKLEFDVTPEQSAVIAFYQEGSRTVQQVSEAFEMDEPKSRQLIMFWVNKRVLARDPNDTQRYYVREREIEDDGQDEGAVDDVGSGTLTREEERAREESELYWPFIRGMLTNHGTMPVDRIHTFLKMLVPADKGYTKTVEELERYLNFLVNEEKLEEAPGGGYKLTK</sequence>
<feature type="domain" description="Cullin family profile" evidence="8">
    <location>
        <begin position="342"/>
        <end position="532"/>
    </location>
</feature>
<keyword evidence="10" id="KW-1185">Reference proteome</keyword>
<gene>
    <name evidence="9" type="ORF">TRICI_004736</name>
</gene>
<feature type="region of interest" description="Disordered" evidence="7">
    <location>
        <begin position="554"/>
        <end position="577"/>
    </location>
</feature>
<dbReference type="InterPro" id="IPR036317">
    <property type="entry name" value="Cullin_homology_sf"/>
</dbReference>